<organism evidence="1 2">
    <name type="scientific">Vigna unguiculata</name>
    <name type="common">Cowpea</name>
    <dbReference type="NCBI Taxonomy" id="3917"/>
    <lineage>
        <taxon>Eukaryota</taxon>
        <taxon>Viridiplantae</taxon>
        <taxon>Streptophyta</taxon>
        <taxon>Embryophyta</taxon>
        <taxon>Tracheophyta</taxon>
        <taxon>Spermatophyta</taxon>
        <taxon>Magnoliopsida</taxon>
        <taxon>eudicotyledons</taxon>
        <taxon>Gunneridae</taxon>
        <taxon>Pentapetalae</taxon>
        <taxon>rosids</taxon>
        <taxon>fabids</taxon>
        <taxon>Fabales</taxon>
        <taxon>Fabaceae</taxon>
        <taxon>Papilionoideae</taxon>
        <taxon>50 kb inversion clade</taxon>
        <taxon>NPAAA clade</taxon>
        <taxon>indigoferoid/millettioid clade</taxon>
        <taxon>Phaseoleae</taxon>
        <taxon>Vigna</taxon>
    </lineage>
</organism>
<dbReference type="EMBL" id="CP039349">
    <property type="protein sequence ID" value="QCD94396.1"/>
    <property type="molecule type" value="Genomic_DNA"/>
</dbReference>
<gene>
    <name evidence="1" type="ORF">DEO72_LG5g2479</name>
</gene>
<keyword evidence="2" id="KW-1185">Reference proteome</keyword>
<dbReference type="Proteomes" id="UP000501690">
    <property type="component" value="Linkage Group LG5"/>
</dbReference>
<accession>A0A4D6M2H8</accession>
<evidence type="ECO:0000313" key="1">
    <source>
        <dbReference type="EMBL" id="QCD94396.1"/>
    </source>
</evidence>
<protein>
    <submittedName>
        <fullName evidence="1">Uncharacterized protein</fullName>
    </submittedName>
</protein>
<dbReference type="AlphaFoldDB" id="A0A4D6M2H8"/>
<name>A0A4D6M2H8_VIGUN</name>
<sequence>MYLFPLNGKLHEAGGTVFIFPGGSVPEWLDKESKGPSISFWFRNKFPVKVLCLLIAPVLGPLDLAIPMVSINGKIRKYLFHMNKGVKILELDYTHLFDIRELNFEDDLMGVSTEWKQVEITYEGLFDTSVIKATGIHVVKEESMNVEDIRYDDPCTNNKEDSHLNTFQSQNYS</sequence>
<reference evidence="1 2" key="1">
    <citation type="submission" date="2019-04" db="EMBL/GenBank/DDBJ databases">
        <title>An improved genome assembly and genetic linkage map for asparagus bean, Vigna unguiculata ssp. sesquipedialis.</title>
        <authorList>
            <person name="Xia Q."/>
            <person name="Zhang R."/>
            <person name="Dong Y."/>
        </authorList>
    </citation>
    <scope>NUCLEOTIDE SEQUENCE [LARGE SCALE GENOMIC DNA]</scope>
    <source>
        <tissue evidence="1">Leaf</tissue>
    </source>
</reference>
<evidence type="ECO:0000313" key="2">
    <source>
        <dbReference type="Proteomes" id="UP000501690"/>
    </source>
</evidence>
<proteinExistence type="predicted"/>